<dbReference type="NCBIfam" id="TIGR00219">
    <property type="entry name" value="mreC"/>
    <property type="match status" value="1"/>
</dbReference>
<keyword evidence="6" id="KW-0175">Coiled coil</keyword>
<dbReference type="InterPro" id="IPR042177">
    <property type="entry name" value="Cell/Rod_1"/>
</dbReference>
<dbReference type="Gene3D" id="2.40.10.340">
    <property type="entry name" value="Rod shape-determining protein MreC, domain 1"/>
    <property type="match status" value="1"/>
</dbReference>
<organism evidence="8 9">
    <name type="scientific">Aceticella autotrophica</name>
    <dbReference type="NCBI Taxonomy" id="2755338"/>
    <lineage>
        <taxon>Bacteria</taxon>
        <taxon>Bacillati</taxon>
        <taxon>Bacillota</taxon>
        <taxon>Clostridia</taxon>
        <taxon>Thermoanaerobacterales</taxon>
        <taxon>Thermoanaerobacteraceae</taxon>
        <taxon>Aceticella</taxon>
    </lineage>
</organism>
<dbReference type="AlphaFoldDB" id="A0A975AWQ6"/>
<evidence type="ECO:0000256" key="2">
    <source>
        <dbReference type="ARBA" id="ARBA00013855"/>
    </source>
</evidence>
<dbReference type="PIRSF" id="PIRSF038471">
    <property type="entry name" value="MreC"/>
    <property type="match status" value="1"/>
</dbReference>
<evidence type="ECO:0000256" key="5">
    <source>
        <dbReference type="PIRNR" id="PIRNR038471"/>
    </source>
</evidence>
<sequence length="276" mass="30743">MPRFFKNKQFIMVVVIAVALISAMANTYGSGRNVTIVESAVGSIFSPVQKVFYSAENYISNFFTSIKQIGTLREKNALLEKEVEKIKRENIRMQELINENNRLRDILNFKDKNTDLVIKPANIISKNPGNWFDTFNVDIGSNQGIKPKMTVLDEKGNLVGTITDVGTNWSKVLSIIDMDSSISAVDVKTRDNGVVRGDSNGNLKMIYIPNDSKISVGDIITTSDMSVYPSGLIIGKVQQVKSQEAELLKEAVIKPEADLERLEFVQIVMNMKDTGK</sequence>
<dbReference type="PANTHER" id="PTHR34138">
    <property type="entry name" value="CELL SHAPE-DETERMINING PROTEIN MREC"/>
    <property type="match status" value="1"/>
</dbReference>
<dbReference type="GO" id="GO:0008360">
    <property type="term" value="P:regulation of cell shape"/>
    <property type="evidence" value="ECO:0007669"/>
    <property type="project" value="UniProtKB-KW"/>
</dbReference>
<name>A0A975AWQ6_9THEO</name>
<evidence type="ECO:0000259" key="7">
    <source>
        <dbReference type="Pfam" id="PF04085"/>
    </source>
</evidence>
<dbReference type="GO" id="GO:0005886">
    <property type="term" value="C:plasma membrane"/>
    <property type="evidence" value="ECO:0007669"/>
    <property type="project" value="TreeGrafter"/>
</dbReference>
<keyword evidence="3 5" id="KW-0133">Cell shape</keyword>
<evidence type="ECO:0000256" key="4">
    <source>
        <dbReference type="ARBA" id="ARBA00032089"/>
    </source>
</evidence>
<dbReference type="RefSeq" id="WP_284680590.1">
    <property type="nucleotide sequence ID" value="NZ_CP060096.1"/>
</dbReference>
<dbReference type="Proteomes" id="UP000671913">
    <property type="component" value="Chromosome"/>
</dbReference>
<comment type="function">
    <text evidence="5">Involved in formation and maintenance of cell shape.</text>
</comment>
<dbReference type="Pfam" id="PF04085">
    <property type="entry name" value="MreC"/>
    <property type="match status" value="1"/>
</dbReference>
<feature type="domain" description="Rod shape-determining protein MreC beta-barrel core" evidence="7">
    <location>
        <begin position="123"/>
        <end position="268"/>
    </location>
</feature>
<dbReference type="InterPro" id="IPR007221">
    <property type="entry name" value="MreC"/>
</dbReference>
<reference evidence="8" key="1">
    <citation type="submission" date="2020-08" db="EMBL/GenBank/DDBJ databases">
        <title>Genomic insights into the carbon and energy metabolism of the first obligate autotrophic acetogenic bacterium Aceticella autotrophica gen. nov., sp. nov.</title>
        <authorList>
            <person name="Toshchakov S.V."/>
            <person name="Elcheninov A.G."/>
            <person name="Kublanov I.V."/>
            <person name="Frolov E.N."/>
            <person name="Lebedinsky A.V."/>
        </authorList>
    </citation>
    <scope>NUCLEOTIDE SEQUENCE</scope>
    <source>
        <strain evidence="8">3443-3Ac</strain>
    </source>
</reference>
<protein>
    <recommendedName>
        <fullName evidence="2 5">Cell shape-determining protein MreC</fullName>
    </recommendedName>
    <alternativeName>
        <fullName evidence="4 5">Cell shape protein MreC</fullName>
    </alternativeName>
</protein>
<evidence type="ECO:0000313" key="9">
    <source>
        <dbReference type="Proteomes" id="UP000671913"/>
    </source>
</evidence>
<proteinExistence type="inferred from homology"/>
<gene>
    <name evidence="8" type="primary">mreC</name>
    <name evidence="8" type="ORF">ACETAC_03015</name>
</gene>
<feature type="coiled-coil region" evidence="6">
    <location>
        <begin position="69"/>
        <end position="113"/>
    </location>
</feature>
<dbReference type="InterPro" id="IPR042175">
    <property type="entry name" value="Cell/Rod_MreC_2"/>
</dbReference>
<evidence type="ECO:0000256" key="1">
    <source>
        <dbReference type="ARBA" id="ARBA00009369"/>
    </source>
</evidence>
<dbReference type="EMBL" id="CP060096">
    <property type="protein sequence ID" value="QSZ27872.1"/>
    <property type="molecule type" value="Genomic_DNA"/>
</dbReference>
<evidence type="ECO:0000256" key="3">
    <source>
        <dbReference type="ARBA" id="ARBA00022960"/>
    </source>
</evidence>
<dbReference type="Gene3D" id="2.40.10.350">
    <property type="entry name" value="Rod shape-determining protein MreC, domain 2"/>
    <property type="match status" value="1"/>
</dbReference>
<comment type="similarity">
    <text evidence="1 5">Belongs to the MreC family.</text>
</comment>
<dbReference type="KEGG" id="aaut:ACETAC_03015"/>
<accession>A0A975AWQ6</accession>
<dbReference type="InterPro" id="IPR055342">
    <property type="entry name" value="MreC_beta-barrel_core"/>
</dbReference>
<evidence type="ECO:0000313" key="8">
    <source>
        <dbReference type="EMBL" id="QSZ27872.1"/>
    </source>
</evidence>
<dbReference type="PANTHER" id="PTHR34138:SF1">
    <property type="entry name" value="CELL SHAPE-DETERMINING PROTEIN MREC"/>
    <property type="match status" value="1"/>
</dbReference>
<evidence type="ECO:0000256" key="6">
    <source>
        <dbReference type="SAM" id="Coils"/>
    </source>
</evidence>
<keyword evidence="9" id="KW-1185">Reference proteome</keyword>